<keyword evidence="3 4" id="KW-0346">Stress response</keyword>
<reference evidence="7" key="1">
    <citation type="submission" date="2020-04" db="EMBL/GenBank/DDBJ databases">
        <title>Deep metagenomics examines the oral microbiome during advanced dental caries in children, revealing novel taxa and co-occurrences with host molecules.</title>
        <authorList>
            <person name="Baker J.L."/>
            <person name="Morton J.T."/>
            <person name="Dinis M."/>
            <person name="Alvarez R."/>
            <person name="Tran N.C."/>
            <person name="Knight R."/>
            <person name="Edlund A."/>
        </authorList>
    </citation>
    <scope>NUCLEOTIDE SEQUENCE</scope>
    <source>
        <strain evidence="7">JCVI_24_bin.2</strain>
    </source>
</reference>
<proteinExistence type="inferred from homology"/>
<dbReference type="Gene3D" id="2.30.22.10">
    <property type="entry name" value="Head domain of nucleotide exchange factor GrpE"/>
    <property type="match status" value="1"/>
</dbReference>
<feature type="region of interest" description="Disordered" evidence="6">
    <location>
        <begin position="1"/>
        <end position="71"/>
    </location>
</feature>
<comment type="subcellular location">
    <subcellularLocation>
        <location evidence="3">Cytoplasm</location>
    </subcellularLocation>
</comment>
<dbReference type="HAMAP" id="MF_01151">
    <property type="entry name" value="GrpE"/>
    <property type="match status" value="1"/>
</dbReference>
<keyword evidence="3" id="KW-0963">Cytoplasm</keyword>
<dbReference type="GO" id="GO:0005737">
    <property type="term" value="C:cytoplasm"/>
    <property type="evidence" value="ECO:0007669"/>
    <property type="project" value="UniProtKB-SubCell"/>
</dbReference>
<evidence type="ECO:0000256" key="6">
    <source>
        <dbReference type="SAM" id="MobiDB-lite"/>
    </source>
</evidence>
<organism evidence="7 8">
    <name type="scientific">Oribacterium parvum</name>
    <dbReference type="NCBI Taxonomy" id="1501329"/>
    <lineage>
        <taxon>Bacteria</taxon>
        <taxon>Bacillati</taxon>
        <taxon>Bacillota</taxon>
        <taxon>Clostridia</taxon>
        <taxon>Lachnospirales</taxon>
        <taxon>Lachnospiraceae</taxon>
        <taxon>Oribacterium</taxon>
    </lineage>
</organism>
<dbReference type="GO" id="GO:0051082">
    <property type="term" value="F:unfolded protein binding"/>
    <property type="evidence" value="ECO:0007669"/>
    <property type="project" value="TreeGrafter"/>
</dbReference>
<dbReference type="GO" id="GO:0000774">
    <property type="term" value="F:adenyl-nucleotide exchange factor activity"/>
    <property type="evidence" value="ECO:0007669"/>
    <property type="project" value="InterPro"/>
</dbReference>
<dbReference type="AlphaFoldDB" id="A0A930DSL7"/>
<evidence type="ECO:0000256" key="5">
    <source>
        <dbReference type="RuleBase" id="RU004478"/>
    </source>
</evidence>
<comment type="subunit">
    <text evidence="3">Homodimer.</text>
</comment>
<comment type="similarity">
    <text evidence="1 3 5">Belongs to the GrpE family.</text>
</comment>
<dbReference type="PRINTS" id="PR00773">
    <property type="entry name" value="GRPEPROTEIN"/>
</dbReference>
<evidence type="ECO:0000256" key="4">
    <source>
        <dbReference type="RuleBase" id="RU000639"/>
    </source>
</evidence>
<dbReference type="InterPro" id="IPR000740">
    <property type="entry name" value="GrpE"/>
</dbReference>
<accession>A0A930DSL7</accession>
<evidence type="ECO:0000256" key="3">
    <source>
        <dbReference type="HAMAP-Rule" id="MF_01151"/>
    </source>
</evidence>
<protein>
    <recommendedName>
        <fullName evidence="3 4">Protein GrpE</fullName>
    </recommendedName>
    <alternativeName>
        <fullName evidence="3">HSP-70 cofactor</fullName>
    </alternativeName>
</protein>
<dbReference type="SUPFAM" id="SSF51064">
    <property type="entry name" value="Head domain of nucleotide exchange factor GrpE"/>
    <property type="match status" value="1"/>
</dbReference>
<dbReference type="Proteomes" id="UP000709351">
    <property type="component" value="Unassembled WGS sequence"/>
</dbReference>
<comment type="caution">
    <text evidence="7">The sequence shown here is derived from an EMBL/GenBank/DDBJ whole genome shotgun (WGS) entry which is preliminary data.</text>
</comment>
<dbReference type="NCBIfam" id="NF010738">
    <property type="entry name" value="PRK14140.1"/>
    <property type="match status" value="1"/>
</dbReference>
<evidence type="ECO:0000256" key="2">
    <source>
        <dbReference type="ARBA" id="ARBA00023186"/>
    </source>
</evidence>
<dbReference type="InterPro" id="IPR013805">
    <property type="entry name" value="GrpE_CC"/>
</dbReference>
<dbReference type="PROSITE" id="PS01071">
    <property type="entry name" value="GRPE"/>
    <property type="match status" value="1"/>
</dbReference>
<evidence type="ECO:0000256" key="1">
    <source>
        <dbReference type="ARBA" id="ARBA00009054"/>
    </source>
</evidence>
<name>A0A930DSL7_9FIRM</name>
<comment type="function">
    <text evidence="3 4">Participates actively in the response to hyperosmotic and heat shock by preventing the aggregation of stress-denatured proteins, in association with DnaK and GrpE. It is the nucleotide exchange factor for DnaK and may function as a thermosensor. Unfolded proteins bind initially to DnaJ; upon interaction with the DnaJ-bound protein, DnaK hydrolyzes its bound ATP, resulting in the formation of a stable complex. GrpE releases ADP from DnaK; ATP binding to DnaK triggers the release of the substrate protein, thus completing the reaction cycle. Several rounds of ATP-dependent interactions between DnaJ, DnaK and GrpE are required for fully efficient folding.</text>
</comment>
<dbReference type="EMBL" id="JABZRD010000286">
    <property type="protein sequence ID" value="MBF1283900.1"/>
    <property type="molecule type" value="Genomic_DNA"/>
</dbReference>
<dbReference type="PANTHER" id="PTHR21237:SF23">
    <property type="entry name" value="GRPE PROTEIN HOMOLOG, MITOCHONDRIAL"/>
    <property type="match status" value="1"/>
</dbReference>
<dbReference type="InterPro" id="IPR009012">
    <property type="entry name" value="GrpE_head"/>
</dbReference>
<dbReference type="GO" id="GO:0051087">
    <property type="term" value="F:protein-folding chaperone binding"/>
    <property type="evidence" value="ECO:0007669"/>
    <property type="project" value="InterPro"/>
</dbReference>
<dbReference type="PANTHER" id="PTHR21237">
    <property type="entry name" value="GRPE PROTEIN"/>
    <property type="match status" value="1"/>
</dbReference>
<feature type="compositionally biased region" description="Basic and acidic residues" evidence="6">
    <location>
        <begin position="1"/>
        <end position="28"/>
    </location>
</feature>
<dbReference type="SUPFAM" id="SSF58014">
    <property type="entry name" value="Coiled-coil domain of nucleotide exchange factor GrpE"/>
    <property type="match status" value="1"/>
</dbReference>
<dbReference type="GO" id="GO:0042803">
    <property type="term" value="F:protein homodimerization activity"/>
    <property type="evidence" value="ECO:0007669"/>
    <property type="project" value="InterPro"/>
</dbReference>
<feature type="compositionally biased region" description="Basic and acidic residues" evidence="6">
    <location>
        <begin position="62"/>
        <end position="71"/>
    </location>
</feature>
<keyword evidence="2 3" id="KW-0143">Chaperone</keyword>
<dbReference type="CDD" id="cd00446">
    <property type="entry name" value="GrpE"/>
    <property type="match status" value="1"/>
</dbReference>
<gene>
    <name evidence="3 7" type="primary">grpE</name>
    <name evidence="7" type="ORF">HXM93_05130</name>
</gene>
<evidence type="ECO:0000313" key="7">
    <source>
        <dbReference type="EMBL" id="MBF1283900.1"/>
    </source>
</evidence>
<feature type="compositionally biased region" description="Low complexity" evidence="6">
    <location>
        <begin position="51"/>
        <end position="61"/>
    </location>
</feature>
<evidence type="ECO:0000313" key="8">
    <source>
        <dbReference type="Proteomes" id="UP000709351"/>
    </source>
</evidence>
<dbReference type="GO" id="GO:0006457">
    <property type="term" value="P:protein folding"/>
    <property type="evidence" value="ECO:0007669"/>
    <property type="project" value="InterPro"/>
</dbReference>
<dbReference type="Gene3D" id="3.90.20.20">
    <property type="match status" value="1"/>
</dbReference>
<sequence>MSKKHYKDEDVKRQSAEDIETAGERSTENDSGNAGEQEVPSEEQTSSQDASGESTEEGTSSGKEENAELVQLKDKYLRTLAEYENFRKRSEKEKAQMFELGAKSIIEQLLPVVDNFERALEHIPEEEKENSFTKGVEGIYKQIQKMFSDCDIQAIEAVGQKFNPALHNAVMTEEEGDAEEDTVTADLQKGYTYRGNVVRHSMVKVKK</sequence>
<dbReference type="Pfam" id="PF01025">
    <property type="entry name" value="GrpE"/>
    <property type="match status" value="1"/>
</dbReference>